<dbReference type="SMART" id="SM00422">
    <property type="entry name" value="HTH_MERR"/>
    <property type="match status" value="1"/>
</dbReference>
<dbReference type="CDD" id="cd04762">
    <property type="entry name" value="HTH_MerR-trunc"/>
    <property type="match status" value="1"/>
</dbReference>
<evidence type="ECO:0000313" key="3">
    <source>
        <dbReference type="EMBL" id="PIZ62456.1"/>
    </source>
</evidence>
<dbReference type="SUPFAM" id="SSF46955">
    <property type="entry name" value="Putative DNA-binding domain"/>
    <property type="match status" value="1"/>
</dbReference>
<dbReference type="GO" id="GO:0003677">
    <property type="term" value="F:DNA binding"/>
    <property type="evidence" value="ECO:0007669"/>
    <property type="project" value="InterPro"/>
</dbReference>
<reference evidence="4" key="1">
    <citation type="submission" date="2017-09" db="EMBL/GenBank/DDBJ databases">
        <title>Depth-based differentiation of microbial function through sediment-hosted aquifers and enrichment of novel symbionts in the deep terrestrial subsurface.</title>
        <authorList>
            <person name="Probst A.J."/>
            <person name="Ladd B."/>
            <person name="Jarett J.K."/>
            <person name="Geller-Mcgrath D.E."/>
            <person name="Sieber C.M.K."/>
            <person name="Emerson J.B."/>
            <person name="Anantharaman K."/>
            <person name="Thomas B.C."/>
            <person name="Malmstrom R."/>
            <person name="Stieglmeier M."/>
            <person name="Klingl A."/>
            <person name="Woyke T."/>
            <person name="Ryan C.M."/>
            <person name="Banfield J.F."/>
        </authorList>
    </citation>
    <scope>NUCLEOTIDE SEQUENCE [LARGE SCALE GENOMIC DNA]</scope>
</reference>
<dbReference type="Proteomes" id="UP000228503">
    <property type="component" value="Unassembled WGS sequence"/>
</dbReference>
<dbReference type="Gene3D" id="2.160.20.10">
    <property type="entry name" value="Single-stranded right-handed beta-helix, Pectin lyase-like"/>
    <property type="match status" value="1"/>
</dbReference>
<proteinExistence type="predicted"/>
<evidence type="ECO:0000256" key="1">
    <source>
        <dbReference type="SAM" id="Phobius"/>
    </source>
</evidence>
<accession>A0A2M7TXA2</accession>
<evidence type="ECO:0000259" key="2">
    <source>
        <dbReference type="PROSITE" id="PS50937"/>
    </source>
</evidence>
<dbReference type="InterPro" id="IPR009061">
    <property type="entry name" value="DNA-bd_dom_put_sf"/>
</dbReference>
<dbReference type="GO" id="GO:0006355">
    <property type="term" value="P:regulation of DNA-templated transcription"/>
    <property type="evidence" value="ECO:0007669"/>
    <property type="project" value="InterPro"/>
</dbReference>
<dbReference type="Pfam" id="PF00376">
    <property type="entry name" value="MerR"/>
    <property type="match status" value="1"/>
</dbReference>
<sequence>MKKKYTLSPKEFAKRVGVSSSTVRRWEKEKIIGSTRNSSGYRLFAASDIEVAKQHSNNLFKEKVNRGKDQLVTKEDADVLGITGTRIPWTKTHYITAATICVILSLIVIKSGFLFNTTKSDAEQVSDASHHTNQYIGSESFGKRTSLSNVLAAESDALRKKILSNVAWEFRGSLDNPAITVFGSSEFIGDINADGYNVNLGTGRLTASNVVYSITAGDGLALTGTQDVVLENKGVLSLGDLTGNVEFEAGSNVSISATGNKITINSSYTDTKFTAGTDLDLSDTVFSLETTIDSVTAINFPTGAVITGTDTTINLSYFDVASDGSTTIGSTLHVSGNVGIGTTNSRASLDISGTDGAIIPVGTTAQRPSIPYTGTIRYNSTTSQFEGYSASSWGSLGGLIDVDQDTYIIAENSAGADNDQLRFYTAGFERMAIGATGYVGIGGTAPLTASFLYVGTNGFVGIGTTDPTYKLDVIGTARVTSTLNLSSLTASRLLSTDGSSNAAVVSDLTSWIAGTSNQITATSDGDGTLTLSLPQNIHSGASPTFTGLTLSGLGIGVVQSNVSGVLSNNLGTLNYLTKWDANGITNSNVYDNAGSVGIGGTAPATAPRLYVGANGNVGIGTTAPGAKLELAGNLLSSGVFQFGGGSSVLGYSRIGIGSTAPSTGADAGSLIDSSEDLYIAGNLHVAGSFKTPYAQIITVAKSGGDFTTINAAYTYAKTLTPSATNQILIKVMPGVYSERLTLDTSYISLSGDTRDTTKMTYTADNSTNATIYSASAIIGVTISNMTVETTTNGYAVNLTNANPTIYLQNNKLIDATAFFGIQNNSSNAYFINNIIYGQRIQSSAGTYKDNDFQGGAYGIQASGGTFIGNKISSLGNTGGVYIDNYISFVDNINGASTFRNNYFAGNVRVSNTSGTVVFNGDRINGHLYTTNASSIAYLANATVNGSVTSYSGGASDAGTILSI</sequence>
<dbReference type="AlphaFoldDB" id="A0A2M7TXA2"/>
<organism evidence="3 4">
    <name type="scientific">Candidatus Roizmanbacteria bacterium CG_4_10_14_0_2_um_filter_39_13</name>
    <dbReference type="NCBI Taxonomy" id="1974825"/>
    <lineage>
        <taxon>Bacteria</taxon>
        <taxon>Candidatus Roizmaniibacteriota</taxon>
    </lineage>
</organism>
<dbReference type="InterPro" id="IPR000551">
    <property type="entry name" value="MerR-type_HTH_dom"/>
</dbReference>
<dbReference type="InterPro" id="IPR011050">
    <property type="entry name" value="Pectin_lyase_fold/virulence"/>
</dbReference>
<keyword evidence="1" id="KW-1133">Transmembrane helix</keyword>
<dbReference type="SUPFAM" id="SSF51126">
    <property type="entry name" value="Pectin lyase-like"/>
    <property type="match status" value="1"/>
</dbReference>
<dbReference type="InterPro" id="IPR012334">
    <property type="entry name" value="Pectin_lyas_fold"/>
</dbReference>
<feature type="transmembrane region" description="Helical" evidence="1">
    <location>
        <begin position="94"/>
        <end position="115"/>
    </location>
</feature>
<keyword evidence="1" id="KW-0812">Transmembrane</keyword>
<name>A0A2M7TXA2_9BACT</name>
<dbReference type="Gene3D" id="1.10.1660.10">
    <property type="match status" value="1"/>
</dbReference>
<evidence type="ECO:0000313" key="4">
    <source>
        <dbReference type="Proteomes" id="UP000228503"/>
    </source>
</evidence>
<gene>
    <name evidence="3" type="ORF">COY16_04395</name>
</gene>
<keyword evidence="1" id="KW-0472">Membrane</keyword>
<dbReference type="EMBL" id="PFOB01000055">
    <property type="protein sequence ID" value="PIZ62456.1"/>
    <property type="molecule type" value="Genomic_DNA"/>
</dbReference>
<dbReference type="PROSITE" id="PS50937">
    <property type="entry name" value="HTH_MERR_2"/>
    <property type="match status" value="1"/>
</dbReference>
<feature type="domain" description="HTH merR-type" evidence="2">
    <location>
        <begin position="6"/>
        <end position="50"/>
    </location>
</feature>
<comment type="caution">
    <text evidence="3">The sequence shown here is derived from an EMBL/GenBank/DDBJ whole genome shotgun (WGS) entry which is preliminary data.</text>
</comment>
<protein>
    <recommendedName>
        <fullName evidence="2">HTH merR-type domain-containing protein</fullName>
    </recommendedName>
</protein>